<keyword evidence="3" id="KW-1185">Reference proteome</keyword>
<proteinExistence type="predicted"/>
<protein>
    <submittedName>
        <fullName evidence="1">Winged helix DNA-binding domain-containing protein</fullName>
    </submittedName>
</protein>
<dbReference type="AlphaFoldDB" id="A0A6P0EUN3"/>
<name>A0A6P0EUN3_9ACTN</name>
<keyword evidence="1" id="KW-0238">DNA-binding</keyword>
<gene>
    <name evidence="2" type="ORF">G3R41_09745</name>
    <name evidence="1" type="ORF">GCU67_09090</name>
</gene>
<dbReference type="Pfam" id="PF06224">
    <property type="entry name" value="AlkZ-like"/>
    <property type="match status" value="1"/>
</dbReference>
<dbReference type="InterPro" id="IPR009351">
    <property type="entry name" value="AlkZ-like"/>
</dbReference>
<dbReference type="Proteomes" id="UP000471152">
    <property type="component" value="Unassembled WGS sequence"/>
</dbReference>
<organism evidence="1 3">
    <name type="scientific">Modestobacter muralis</name>
    <dbReference type="NCBI Taxonomy" id="1608614"/>
    <lineage>
        <taxon>Bacteria</taxon>
        <taxon>Bacillati</taxon>
        <taxon>Actinomycetota</taxon>
        <taxon>Actinomycetes</taxon>
        <taxon>Geodermatophilales</taxon>
        <taxon>Geodermatophilaceae</taxon>
        <taxon>Modestobacter</taxon>
    </lineage>
</organism>
<evidence type="ECO:0000313" key="3">
    <source>
        <dbReference type="Proteomes" id="UP000468828"/>
    </source>
</evidence>
<dbReference type="PANTHER" id="PTHR38479:SF2">
    <property type="entry name" value="WINGED HELIX DNA-BINDING DOMAIN-CONTAINING PROTEIN"/>
    <property type="match status" value="1"/>
</dbReference>
<dbReference type="EMBL" id="JAAGWH010000020">
    <property type="protein sequence ID" value="NEK94326.1"/>
    <property type="molecule type" value="Genomic_DNA"/>
</dbReference>
<reference evidence="2 4" key="2">
    <citation type="submission" date="2020-02" db="EMBL/GenBank/DDBJ databases">
        <title>The WGS of Modestobacter muralis DSM 100205.</title>
        <authorList>
            <person name="Jiang Z."/>
        </authorList>
    </citation>
    <scope>NUCLEOTIDE SEQUENCE [LARGE SCALE GENOMIC DNA]</scope>
    <source>
        <strain evidence="2 4">DSM 100205</strain>
    </source>
</reference>
<dbReference type="EMBL" id="JAAGWB010000022">
    <property type="protein sequence ID" value="NEN51214.1"/>
    <property type="molecule type" value="Genomic_DNA"/>
</dbReference>
<dbReference type="PANTHER" id="PTHR38479">
    <property type="entry name" value="LMO0824 PROTEIN"/>
    <property type="match status" value="1"/>
</dbReference>
<evidence type="ECO:0000313" key="2">
    <source>
        <dbReference type="EMBL" id="NEN51214.1"/>
    </source>
</evidence>
<dbReference type="Proteomes" id="UP000468828">
    <property type="component" value="Unassembled WGS sequence"/>
</dbReference>
<dbReference type="GO" id="GO:0003677">
    <property type="term" value="F:DNA binding"/>
    <property type="evidence" value="ECO:0007669"/>
    <property type="project" value="UniProtKB-KW"/>
</dbReference>
<comment type="caution">
    <text evidence="1">The sequence shown here is derived from an EMBL/GenBank/DDBJ whole genome shotgun (WGS) entry which is preliminary data.</text>
</comment>
<reference evidence="1 3" key="1">
    <citation type="submission" date="2020-01" db="EMBL/GenBank/DDBJ databases">
        <title>the WGS Modestobacter muralis CPCC 204518.</title>
        <authorList>
            <person name="Jiang Z."/>
        </authorList>
    </citation>
    <scope>NUCLEOTIDE SEQUENCE [LARGE SCALE GENOMIC DNA]</scope>
    <source>
        <strain evidence="1 3">DSM 100205</strain>
    </source>
</reference>
<evidence type="ECO:0000313" key="4">
    <source>
        <dbReference type="Proteomes" id="UP000471152"/>
    </source>
</evidence>
<evidence type="ECO:0000313" key="1">
    <source>
        <dbReference type="EMBL" id="NEK94326.1"/>
    </source>
</evidence>
<accession>A0A6P0EUN3</accession>
<sequence length="348" mass="37003">MDELSLLRMAAQWLVGPPAASPVEAVRRLTAVQAQDLPGALLSVALRSGSARAEVTAALDAGAVVRSWPMRGTLHLTAADDLPWLLDLLTERAVKGVEKRRAVVELTEDDVERARDVAVAALTGGAAMSRAELLAALAAGGVPTTGQRGYHLLWWLSQTGTLVMGPTRDGDQLFVLLDEWVPAPRRLEREEALGELALRYFRGHGPATVRDLTRWAYCTVGDAKAGLALARGHLESMTVAGTEHWLDPGTPTRLAAAREQAAGVLLLPGFDELVLGYADRSCTVPAEFAQRIVPGNNGMFRATVVAGGQVVAVWRAGRTRARSIEVEPFTALSPDVAGAIGELHAALP</sequence>